<proteinExistence type="predicted"/>
<dbReference type="Gene3D" id="3.30.1460.30">
    <property type="entry name" value="YgaC/TfoX-N like chaperone"/>
    <property type="match status" value="1"/>
</dbReference>
<gene>
    <name evidence="2" type="ORF">SAMN05444007_10350</name>
</gene>
<sequence length="114" mass="11854">MAYSAQMADTMRTDLGGGHVFTEKKMFGGLCFFLHGNMVCGVGGQGALYRPGKASEAEALAFGGVAPMIMGGARRMGGFVRLDNDRFNDASLRATLTDLSLAHAAGLPPKAATP</sequence>
<accession>A0A1H6VA76</accession>
<dbReference type="OrthoDB" id="214902at2"/>
<dbReference type="EMBL" id="FNYD01000003">
    <property type="protein sequence ID" value="SEI97560.1"/>
    <property type="molecule type" value="Genomic_DNA"/>
</dbReference>
<dbReference type="AlphaFoldDB" id="A0A1H6VA76"/>
<name>A0A1H6VA76_9RHOB</name>
<dbReference type="InterPro" id="IPR007076">
    <property type="entry name" value="TfoX_N"/>
</dbReference>
<dbReference type="Pfam" id="PF04993">
    <property type="entry name" value="TfoX_N"/>
    <property type="match status" value="1"/>
</dbReference>
<dbReference type="RefSeq" id="WP_092364301.1">
    <property type="nucleotide sequence ID" value="NZ_BMGV01000003.1"/>
</dbReference>
<reference evidence="2 3" key="1">
    <citation type="submission" date="2016-10" db="EMBL/GenBank/DDBJ databases">
        <authorList>
            <person name="de Groot N.N."/>
        </authorList>
    </citation>
    <scope>NUCLEOTIDE SEQUENCE [LARGE SCALE GENOMIC DNA]</scope>
    <source>
        <strain evidence="2 3">DSM 29340</strain>
    </source>
</reference>
<dbReference type="STRING" id="1227549.SAMN05444007_10350"/>
<organism evidence="2 3">
    <name type="scientific">Cribrihabitans marinus</name>
    <dbReference type="NCBI Taxonomy" id="1227549"/>
    <lineage>
        <taxon>Bacteria</taxon>
        <taxon>Pseudomonadati</taxon>
        <taxon>Pseudomonadota</taxon>
        <taxon>Alphaproteobacteria</taxon>
        <taxon>Rhodobacterales</taxon>
        <taxon>Paracoccaceae</taxon>
        <taxon>Cribrihabitans</taxon>
    </lineage>
</organism>
<evidence type="ECO:0000313" key="3">
    <source>
        <dbReference type="Proteomes" id="UP000199379"/>
    </source>
</evidence>
<feature type="domain" description="TfoX N-terminal" evidence="1">
    <location>
        <begin position="21"/>
        <end position="104"/>
    </location>
</feature>
<evidence type="ECO:0000313" key="2">
    <source>
        <dbReference type="EMBL" id="SEI97560.1"/>
    </source>
</evidence>
<keyword evidence="3" id="KW-1185">Reference proteome</keyword>
<dbReference type="Proteomes" id="UP000199379">
    <property type="component" value="Unassembled WGS sequence"/>
</dbReference>
<evidence type="ECO:0000259" key="1">
    <source>
        <dbReference type="Pfam" id="PF04993"/>
    </source>
</evidence>
<protein>
    <submittedName>
        <fullName evidence="2">TfoX N-terminal domain-containing protein</fullName>
    </submittedName>
</protein>
<dbReference type="SUPFAM" id="SSF159894">
    <property type="entry name" value="YgaC/TfoX-N like"/>
    <property type="match status" value="1"/>
</dbReference>